<feature type="compositionally biased region" description="Basic residues" evidence="1">
    <location>
        <begin position="38"/>
        <end position="50"/>
    </location>
</feature>
<accession>A0A4C1ZJQ0</accession>
<evidence type="ECO:0000256" key="1">
    <source>
        <dbReference type="SAM" id="MobiDB-lite"/>
    </source>
</evidence>
<feature type="region of interest" description="Disordered" evidence="1">
    <location>
        <begin position="38"/>
        <end position="71"/>
    </location>
</feature>
<comment type="caution">
    <text evidence="2">The sequence shown here is derived from an EMBL/GenBank/DDBJ whole genome shotgun (WGS) entry which is preliminary data.</text>
</comment>
<evidence type="ECO:0000313" key="3">
    <source>
        <dbReference type="Proteomes" id="UP000299102"/>
    </source>
</evidence>
<organism evidence="2 3">
    <name type="scientific">Eumeta variegata</name>
    <name type="common">Bagworm moth</name>
    <name type="synonym">Eumeta japonica</name>
    <dbReference type="NCBI Taxonomy" id="151549"/>
    <lineage>
        <taxon>Eukaryota</taxon>
        <taxon>Metazoa</taxon>
        <taxon>Ecdysozoa</taxon>
        <taxon>Arthropoda</taxon>
        <taxon>Hexapoda</taxon>
        <taxon>Insecta</taxon>
        <taxon>Pterygota</taxon>
        <taxon>Neoptera</taxon>
        <taxon>Endopterygota</taxon>
        <taxon>Lepidoptera</taxon>
        <taxon>Glossata</taxon>
        <taxon>Ditrysia</taxon>
        <taxon>Tineoidea</taxon>
        <taxon>Psychidae</taxon>
        <taxon>Oiketicinae</taxon>
        <taxon>Eumeta</taxon>
    </lineage>
</organism>
<sequence>MQTRTSLTGNGPLHLWQRADNEINSNFCRSGRNLSSGKYRKRAIATRRRRSSESATDSCRASHTFDCNPDPTSVFDPSSDLRFGPGPASDSVPIRFYSRPVRNSLPHIAFNPDFATSHDSDQSLSIRYPILTQEASNALPSLLGLQVSTGGDNYMVTGSSQARLPIENGGNTVTVAKLSKFLLVLWRGEAGRRRRSRDLACRAPPYRLQALLTLSHPYSHASCDVSIDLLDLEFTARKRINTFAGNEAFTEPECLKQPHKTPKLSAASAGVDLNLPIFDFAQSEEVRLTLNLAYLLFSGLPVTEKGKSSKPKGTQLYEGSASSSNIRYVRIVQPVGVCPTFMQKLEESDRYKIELKQVKRYVGRERGAVAARRAAPDNNGEKPQFTVKLLRLVDDLGCFR</sequence>
<protein>
    <submittedName>
        <fullName evidence="2">Uncharacterized protein</fullName>
    </submittedName>
</protein>
<name>A0A4C1ZJQ0_EUMVA</name>
<dbReference type="Proteomes" id="UP000299102">
    <property type="component" value="Unassembled WGS sequence"/>
</dbReference>
<dbReference type="AlphaFoldDB" id="A0A4C1ZJQ0"/>
<evidence type="ECO:0000313" key="2">
    <source>
        <dbReference type="EMBL" id="GBP87344.1"/>
    </source>
</evidence>
<gene>
    <name evidence="2" type="ORF">EVAR_17489_1</name>
</gene>
<dbReference type="EMBL" id="BGZK01001853">
    <property type="protein sequence ID" value="GBP87344.1"/>
    <property type="molecule type" value="Genomic_DNA"/>
</dbReference>
<dbReference type="OrthoDB" id="10070851at2759"/>
<proteinExistence type="predicted"/>
<keyword evidence="3" id="KW-1185">Reference proteome</keyword>
<reference evidence="2 3" key="1">
    <citation type="journal article" date="2019" name="Commun. Biol.">
        <title>The bagworm genome reveals a unique fibroin gene that provides high tensile strength.</title>
        <authorList>
            <person name="Kono N."/>
            <person name="Nakamura H."/>
            <person name="Ohtoshi R."/>
            <person name="Tomita M."/>
            <person name="Numata K."/>
            <person name="Arakawa K."/>
        </authorList>
    </citation>
    <scope>NUCLEOTIDE SEQUENCE [LARGE SCALE GENOMIC DNA]</scope>
</reference>